<evidence type="ECO:0008006" key="4">
    <source>
        <dbReference type="Google" id="ProtNLM"/>
    </source>
</evidence>
<sequence>MVGRPKLWSLTSGWPWLLLLVSIAGETIDELPQRICADWVRCSSLLSPRLHPPPTATTKAAFAATTTRPVPGFAGPDLVATATEPPLVAAIGLDLAAGVVHLCLVAQDVDSRREPSPVTHRAMPLTPSTVAHPPSPGTTSRELQHKPPVQGHQHVMYQTPPTTTMTSQSLVAALPWRRRCRSNGHWRYSDKCEQIAGDVSSQRLSHPISTSASQ</sequence>
<proteinExistence type="predicted"/>
<evidence type="ECO:0000313" key="3">
    <source>
        <dbReference type="EMBL" id="JAD60986.1"/>
    </source>
</evidence>
<evidence type="ECO:0000256" key="2">
    <source>
        <dbReference type="SAM" id="SignalP"/>
    </source>
</evidence>
<protein>
    <recommendedName>
        <fullName evidence="4">Secreted protein</fullName>
    </recommendedName>
</protein>
<reference evidence="3" key="1">
    <citation type="submission" date="2014-09" db="EMBL/GenBank/DDBJ databases">
        <authorList>
            <person name="Magalhaes I.L.F."/>
            <person name="Oliveira U."/>
            <person name="Santos F.R."/>
            <person name="Vidigal T.H.D.A."/>
            <person name="Brescovit A.D."/>
            <person name="Santos A.J."/>
        </authorList>
    </citation>
    <scope>NUCLEOTIDE SEQUENCE</scope>
    <source>
        <tissue evidence="3">Shoot tissue taken approximately 20 cm above the soil surface</tissue>
    </source>
</reference>
<feature type="region of interest" description="Disordered" evidence="1">
    <location>
        <begin position="113"/>
        <end position="145"/>
    </location>
</feature>
<organism evidence="3">
    <name type="scientific">Arundo donax</name>
    <name type="common">Giant reed</name>
    <name type="synonym">Donax arundinaceus</name>
    <dbReference type="NCBI Taxonomy" id="35708"/>
    <lineage>
        <taxon>Eukaryota</taxon>
        <taxon>Viridiplantae</taxon>
        <taxon>Streptophyta</taxon>
        <taxon>Embryophyta</taxon>
        <taxon>Tracheophyta</taxon>
        <taxon>Spermatophyta</taxon>
        <taxon>Magnoliopsida</taxon>
        <taxon>Liliopsida</taxon>
        <taxon>Poales</taxon>
        <taxon>Poaceae</taxon>
        <taxon>PACMAD clade</taxon>
        <taxon>Arundinoideae</taxon>
        <taxon>Arundineae</taxon>
        <taxon>Arundo</taxon>
    </lineage>
</organism>
<dbReference type="EMBL" id="GBRH01236909">
    <property type="protein sequence ID" value="JAD60986.1"/>
    <property type="molecule type" value="Transcribed_RNA"/>
</dbReference>
<feature type="signal peptide" evidence="2">
    <location>
        <begin position="1"/>
        <end position="29"/>
    </location>
</feature>
<reference evidence="3" key="2">
    <citation type="journal article" date="2015" name="Data Brief">
        <title>Shoot transcriptome of the giant reed, Arundo donax.</title>
        <authorList>
            <person name="Barrero R.A."/>
            <person name="Guerrero F.D."/>
            <person name="Moolhuijzen P."/>
            <person name="Goolsby J.A."/>
            <person name="Tidwell J."/>
            <person name="Bellgard S.E."/>
            <person name="Bellgard M.I."/>
        </authorList>
    </citation>
    <scope>NUCLEOTIDE SEQUENCE</scope>
    <source>
        <tissue evidence="3">Shoot tissue taken approximately 20 cm above the soil surface</tissue>
    </source>
</reference>
<dbReference type="AlphaFoldDB" id="A0A0A9BCC8"/>
<keyword evidence="2" id="KW-0732">Signal</keyword>
<accession>A0A0A9BCC8</accession>
<feature type="chain" id="PRO_5002060450" description="Secreted protein" evidence="2">
    <location>
        <begin position="30"/>
        <end position="214"/>
    </location>
</feature>
<evidence type="ECO:0000256" key="1">
    <source>
        <dbReference type="SAM" id="MobiDB-lite"/>
    </source>
</evidence>
<name>A0A0A9BCC8_ARUDO</name>